<reference evidence="1" key="1">
    <citation type="submission" date="2014-09" db="EMBL/GenBank/DDBJ databases">
        <authorList>
            <person name="Magalhaes I.L.F."/>
            <person name="Oliveira U."/>
            <person name="Santos F.R."/>
            <person name="Vidigal T.H.D.A."/>
            <person name="Brescovit A.D."/>
            <person name="Santos A.J."/>
        </authorList>
    </citation>
    <scope>NUCLEOTIDE SEQUENCE</scope>
    <source>
        <tissue evidence="1">Shoot tissue taken approximately 20 cm above the soil surface</tissue>
    </source>
</reference>
<proteinExistence type="predicted"/>
<accession>A0A0A9QDM6</accession>
<protein>
    <submittedName>
        <fullName evidence="1">Uncharacterized protein</fullName>
    </submittedName>
</protein>
<name>A0A0A9QDM6_ARUDO</name>
<organism evidence="1">
    <name type="scientific">Arundo donax</name>
    <name type="common">Giant reed</name>
    <name type="synonym">Donax arundinaceus</name>
    <dbReference type="NCBI Taxonomy" id="35708"/>
    <lineage>
        <taxon>Eukaryota</taxon>
        <taxon>Viridiplantae</taxon>
        <taxon>Streptophyta</taxon>
        <taxon>Embryophyta</taxon>
        <taxon>Tracheophyta</taxon>
        <taxon>Spermatophyta</taxon>
        <taxon>Magnoliopsida</taxon>
        <taxon>Liliopsida</taxon>
        <taxon>Poales</taxon>
        <taxon>Poaceae</taxon>
        <taxon>PACMAD clade</taxon>
        <taxon>Arundinoideae</taxon>
        <taxon>Arundineae</taxon>
        <taxon>Arundo</taxon>
    </lineage>
</organism>
<evidence type="ECO:0000313" key="1">
    <source>
        <dbReference type="EMBL" id="JAD28307.1"/>
    </source>
</evidence>
<sequence>MQNHLHRTCLSEWPFFMMTNDMRCKLQKLI</sequence>
<dbReference type="AlphaFoldDB" id="A0A0A9QDM6"/>
<dbReference type="EMBL" id="GBRH01269588">
    <property type="protein sequence ID" value="JAD28307.1"/>
    <property type="molecule type" value="Transcribed_RNA"/>
</dbReference>
<reference evidence="1" key="2">
    <citation type="journal article" date="2015" name="Data Brief">
        <title>Shoot transcriptome of the giant reed, Arundo donax.</title>
        <authorList>
            <person name="Barrero R.A."/>
            <person name="Guerrero F.D."/>
            <person name="Moolhuijzen P."/>
            <person name="Goolsby J.A."/>
            <person name="Tidwell J."/>
            <person name="Bellgard S.E."/>
            <person name="Bellgard M.I."/>
        </authorList>
    </citation>
    <scope>NUCLEOTIDE SEQUENCE</scope>
    <source>
        <tissue evidence="1">Shoot tissue taken approximately 20 cm above the soil surface</tissue>
    </source>
</reference>